<organism evidence="2 3">
    <name type="scientific">Oikopleura dioica</name>
    <name type="common">Tunicate</name>
    <dbReference type="NCBI Taxonomy" id="34765"/>
    <lineage>
        <taxon>Eukaryota</taxon>
        <taxon>Metazoa</taxon>
        <taxon>Chordata</taxon>
        <taxon>Tunicata</taxon>
        <taxon>Appendicularia</taxon>
        <taxon>Copelata</taxon>
        <taxon>Oikopleuridae</taxon>
        <taxon>Oikopleura</taxon>
    </lineage>
</organism>
<name>A0ABN7SB29_OIKDI</name>
<keyword evidence="3" id="KW-1185">Reference proteome</keyword>
<accession>A0ABN7SB29</accession>
<feature type="compositionally biased region" description="Polar residues" evidence="1">
    <location>
        <begin position="162"/>
        <end position="175"/>
    </location>
</feature>
<sequence length="556" mass="61251">MYLFDVYTNLKKGDLAFIIFAGTHDGANFSKKATRARLEKVSIDEVVEEMRANSTTSSIRQSGTLLKGLSQVLNKKPVPKTKKADKTLFDFSINDINDEDMGEIEFPDEDRNRARWEQITMRDESEFLNLDDDAPVELPYDHDEMVALFGENIVGVTDEELNSNFPSSTQSQPQRADSEQPSSGPSIPAPGPEFEYTAVQPPNDAPQQEPPAPEEKNPFDLSAIAGHGPETTAINESATEPAISLSLPQENIATASETPSPDDENNNETVTNEKRGKKKRALIIDEVISLRDPSKEGYEALGFGDVSELINDPFEFFGTIELKVGSKDRGVLKALNDNRREIFLNPCTADKLHEEVCEAFRRDAKTAGRRARGNQNATNDARSISSSMENRSTGEGRRNVTAENRSTASSSSKSNTFVNRPTSGNDISLPNDVSGPKMASTPFTSIPSVQLPAPQPPQVEVPQVEVPQVQPPQMQVPEFNPQPRSSSQGSQQDFKEALLNWLPEVGVYANFNDFCRGMKRTQAAKAFSALMALGAEGLIDMKEQEMPNAPIYFCRL</sequence>
<feature type="region of interest" description="Disordered" evidence="1">
    <location>
        <begin position="161"/>
        <end position="227"/>
    </location>
</feature>
<evidence type="ECO:0000256" key="1">
    <source>
        <dbReference type="SAM" id="MobiDB-lite"/>
    </source>
</evidence>
<feature type="compositionally biased region" description="Polar residues" evidence="1">
    <location>
        <begin position="415"/>
        <end position="428"/>
    </location>
</feature>
<feature type="compositionally biased region" description="Low complexity" evidence="1">
    <location>
        <begin position="473"/>
        <end position="492"/>
    </location>
</feature>
<gene>
    <name evidence="2" type="ORF">OKIOD_LOCUS5161</name>
</gene>
<evidence type="ECO:0000313" key="2">
    <source>
        <dbReference type="EMBL" id="CAG5094489.1"/>
    </source>
</evidence>
<feature type="region of interest" description="Disordered" evidence="1">
    <location>
        <begin position="473"/>
        <end position="493"/>
    </location>
</feature>
<reference evidence="2 3" key="1">
    <citation type="submission" date="2021-04" db="EMBL/GenBank/DDBJ databases">
        <authorList>
            <person name="Bliznina A."/>
        </authorList>
    </citation>
    <scope>NUCLEOTIDE SEQUENCE [LARGE SCALE GENOMIC DNA]</scope>
</reference>
<feature type="region of interest" description="Disordered" evidence="1">
    <location>
        <begin position="364"/>
        <end position="457"/>
    </location>
</feature>
<evidence type="ECO:0000313" key="3">
    <source>
        <dbReference type="Proteomes" id="UP001158576"/>
    </source>
</evidence>
<proteinExistence type="predicted"/>
<protein>
    <submittedName>
        <fullName evidence="2">Oidioi.mRNA.OKI2018_I69.XSR.g13603.t1.cds</fullName>
    </submittedName>
</protein>
<feature type="compositionally biased region" description="Polar residues" evidence="1">
    <location>
        <begin position="373"/>
        <end position="391"/>
    </location>
</feature>
<dbReference type="Proteomes" id="UP001158576">
    <property type="component" value="Chromosome XSR"/>
</dbReference>
<feature type="region of interest" description="Disordered" evidence="1">
    <location>
        <begin position="254"/>
        <end position="276"/>
    </location>
</feature>
<dbReference type="EMBL" id="OU015569">
    <property type="protein sequence ID" value="CAG5094489.1"/>
    <property type="molecule type" value="Genomic_DNA"/>
</dbReference>